<dbReference type="GO" id="GO:0003824">
    <property type="term" value="F:catalytic activity"/>
    <property type="evidence" value="ECO:0007669"/>
    <property type="project" value="UniProtKB-ARBA"/>
</dbReference>
<dbReference type="InterPro" id="IPR052155">
    <property type="entry name" value="Biofilm_reg_signaling"/>
</dbReference>
<dbReference type="InterPro" id="IPR001633">
    <property type="entry name" value="EAL_dom"/>
</dbReference>
<accession>A0AA37S5D2</accession>
<dbReference type="PROSITE" id="PS50113">
    <property type="entry name" value="PAC"/>
    <property type="match status" value="1"/>
</dbReference>
<dbReference type="Proteomes" id="UP001161408">
    <property type="component" value="Unassembled WGS sequence"/>
</dbReference>
<dbReference type="SMART" id="SM00091">
    <property type="entry name" value="PAS"/>
    <property type="match status" value="2"/>
</dbReference>
<dbReference type="CDD" id="cd01949">
    <property type="entry name" value="GGDEF"/>
    <property type="match status" value="1"/>
</dbReference>
<dbReference type="InterPro" id="IPR000700">
    <property type="entry name" value="PAS-assoc_C"/>
</dbReference>
<name>A0AA37S5D2_9GAMM</name>
<dbReference type="SUPFAM" id="SSF55785">
    <property type="entry name" value="PYP-like sensor domain (PAS domain)"/>
    <property type="match status" value="2"/>
</dbReference>
<dbReference type="PANTHER" id="PTHR44757:SF4">
    <property type="entry name" value="DIGUANYLATE CYCLASE DGCE-RELATED"/>
    <property type="match status" value="1"/>
</dbReference>
<dbReference type="CDD" id="cd00130">
    <property type="entry name" value="PAS"/>
    <property type="match status" value="2"/>
</dbReference>
<evidence type="ECO:0000259" key="4">
    <source>
        <dbReference type="PROSITE" id="PS50883"/>
    </source>
</evidence>
<dbReference type="SMART" id="SM00086">
    <property type="entry name" value="PAC"/>
    <property type="match status" value="2"/>
</dbReference>
<dbReference type="FunFam" id="3.30.70.270:FF:000001">
    <property type="entry name" value="Diguanylate cyclase domain protein"/>
    <property type="match status" value="1"/>
</dbReference>
<dbReference type="Gene3D" id="3.30.450.20">
    <property type="entry name" value="PAS domain"/>
    <property type="match status" value="2"/>
</dbReference>
<dbReference type="InterPro" id="IPR000160">
    <property type="entry name" value="GGDEF_dom"/>
</dbReference>
<dbReference type="NCBIfam" id="TIGR00229">
    <property type="entry name" value="sensory_box"/>
    <property type="match status" value="2"/>
</dbReference>
<dbReference type="Pfam" id="PF08447">
    <property type="entry name" value="PAS_3"/>
    <property type="match status" value="1"/>
</dbReference>
<dbReference type="Pfam" id="PF00563">
    <property type="entry name" value="EAL"/>
    <property type="match status" value="1"/>
</dbReference>
<keyword evidence="7" id="KW-1185">Reference proteome</keyword>
<evidence type="ECO:0000259" key="3">
    <source>
        <dbReference type="PROSITE" id="PS50113"/>
    </source>
</evidence>
<evidence type="ECO:0000259" key="2">
    <source>
        <dbReference type="PROSITE" id="PS50112"/>
    </source>
</evidence>
<dbReference type="Pfam" id="PF13426">
    <property type="entry name" value="PAS_9"/>
    <property type="match status" value="1"/>
</dbReference>
<feature type="domain" description="EAL" evidence="4">
    <location>
        <begin position="490"/>
        <end position="739"/>
    </location>
</feature>
<sequence>MNSIEQLQSELAIAHSRISELETSSAQSHIFLNIFNSSPLPFALNDVYGNIINVNPMFTRLYGYKLSDIPTLNDWWPKAYPNPKYREWVISSWEKNTERAKKTNTDFEPIKLDVHCKNGAQRTVLASCAPLTDFEQMYLVIFYDITDLTQANSKINILSDSLTQMTLSLEQQHKELILEKEKALANEERLSLAMQGANDGLWDWDIANDKMYYSPRWKSMLGYAEDELVDHFSTWEGLLHPDDLEQTLAQIQSFIDAKIKKYEVEFRMRHKDGHYINILSRSFMVESEEGEITRLVGTHIDITARKKSEEKLSYQSTHDSLTGLLNRREFKRRTELLLAVPAHNRPVHALCYMDLDQFKVVNDTCGHSAGDELLRQLSFILEKAVRQSDIVARLGGDEFAILMEDCSFSDAHRITLSIQSAIEDFQFIWEGRSFRIGASIGLMQITEKALDFIEVLKVADVACYIAKDKGRNRIHVHYENDKELVQRQSEMLWVNRIQYAIDEDSFRLYAQAIEPLTRDSNKHYELLLRMIDEHDNVISPGAFLPAAERYHLIVKVDRWVVKNAFSLIVRNAAFLKNINFVSINLSGQSLTDESFLDFIIEQLQTLGVNSHKICFEITETAAISNLELAGKFINKLKNFGCRFALDDFGSGLSSFGYLKNLKVDYLKIDGIFVKDIASDPIDHAMVKAINEIGQIMGMKTIAEFVETEQIKSILKQMGVDYVQGYAIHKPQSLSELFEK</sequence>
<dbReference type="SUPFAM" id="SSF55073">
    <property type="entry name" value="Nucleotide cyclase"/>
    <property type="match status" value="1"/>
</dbReference>
<evidence type="ECO:0000256" key="1">
    <source>
        <dbReference type="ARBA" id="ARBA00001946"/>
    </source>
</evidence>
<dbReference type="SMART" id="SM00052">
    <property type="entry name" value="EAL"/>
    <property type="match status" value="1"/>
</dbReference>
<protein>
    <submittedName>
        <fullName evidence="6">Uncharacterized protein</fullName>
    </submittedName>
</protein>
<dbReference type="RefSeq" id="WP_096039100.1">
    <property type="nucleotide sequence ID" value="NZ_BJXY01000015.1"/>
</dbReference>
<dbReference type="PANTHER" id="PTHR44757">
    <property type="entry name" value="DIGUANYLATE CYCLASE DGCP"/>
    <property type="match status" value="1"/>
</dbReference>
<dbReference type="InterPro" id="IPR013655">
    <property type="entry name" value="PAS_fold_3"/>
</dbReference>
<dbReference type="InterPro" id="IPR000014">
    <property type="entry name" value="PAS"/>
</dbReference>
<reference evidence="6" key="2">
    <citation type="submission" date="2023-01" db="EMBL/GenBank/DDBJ databases">
        <title>Draft genome sequence of Pseudoalteromonas tetraodonis strain NBRC 103034.</title>
        <authorList>
            <person name="Sun Q."/>
            <person name="Mori K."/>
        </authorList>
    </citation>
    <scope>NUCLEOTIDE SEQUENCE</scope>
    <source>
        <strain evidence="6">NBRC 103034</strain>
    </source>
</reference>
<dbReference type="Pfam" id="PF00990">
    <property type="entry name" value="GGDEF"/>
    <property type="match status" value="1"/>
</dbReference>
<dbReference type="SUPFAM" id="SSF141868">
    <property type="entry name" value="EAL domain-like"/>
    <property type="match status" value="1"/>
</dbReference>
<dbReference type="CDD" id="cd01948">
    <property type="entry name" value="EAL"/>
    <property type="match status" value="1"/>
</dbReference>
<feature type="domain" description="PAS" evidence="2">
    <location>
        <begin position="186"/>
        <end position="258"/>
    </location>
</feature>
<dbReference type="InterPro" id="IPR001610">
    <property type="entry name" value="PAC"/>
</dbReference>
<comment type="caution">
    <text evidence="6">The sequence shown here is derived from an EMBL/GenBank/DDBJ whole genome shotgun (WGS) entry which is preliminary data.</text>
</comment>
<dbReference type="InterPro" id="IPR035965">
    <property type="entry name" value="PAS-like_dom_sf"/>
</dbReference>
<organism evidence="6 7">
    <name type="scientific">Pseudoalteromonas tetraodonis GFC</name>
    <dbReference type="NCBI Taxonomy" id="1315271"/>
    <lineage>
        <taxon>Bacteria</taxon>
        <taxon>Pseudomonadati</taxon>
        <taxon>Pseudomonadota</taxon>
        <taxon>Gammaproteobacteria</taxon>
        <taxon>Alteromonadales</taxon>
        <taxon>Pseudoalteromonadaceae</taxon>
        <taxon>Pseudoalteromonas</taxon>
    </lineage>
</organism>
<gene>
    <name evidence="6" type="ORF">GCM10007914_32020</name>
</gene>
<dbReference type="InterPro" id="IPR029787">
    <property type="entry name" value="Nucleotide_cyclase"/>
</dbReference>
<feature type="domain" description="GGDEF" evidence="5">
    <location>
        <begin position="346"/>
        <end position="479"/>
    </location>
</feature>
<dbReference type="InterPro" id="IPR043128">
    <property type="entry name" value="Rev_trsase/Diguanyl_cyclase"/>
</dbReference>
<reference evidence="6" key="1">
    <citation type="journal article" date="2014" name="Int. J. Syst. Evol. Microbiol.">
        <title>Complete genome sequence of Corynebacterium casei LMG S-19264T (=DSM 44701T), isolated from a smear-ripened cheese.</title>
        <authorList>
            <consortium name="US DOE Joint Genome Institute (JGI-PGF)"/>
            <person name="Walter F."/>
            <person name="Albersmeier A."/>
            <person name="Kalinowski J."/>
            <person name="Ruckert C."/>
        </authorList>
    </citation>
    <scope>NUCLEOTIDE SEQUENCE</scope>
    <source>
        <strain evidence="6">NBRC 103034</strain>
    </source>
</reference>
<proteinExistence type="predicted"/>
<evidence type="ECO:0000313" key="7">
    <source>
        <dbReference type="Proteomes" id="UP001161408"/>
    </source>
</evidence>
<dbReference type="InterPro" id="IPR035919">
    <property type="entry name" value="EAL_sf"/>
</dbReference>
<dbReference type="SMART" id="SM00267">
    <property type="entry name" value="GGDEF"/>
    <property type="match status" value="1"/>
</dbReference>
<dbReference type="Gene3D" id="3.30.70.270">
    <property type="match status" value="1"/>
</dbReference>
<dbReference type="PROSITE" id="PS50112">
    <property type="entry name" value="PAS"/>
    <property type="match status" value="1"/>
</dbReference>
<dbReference type="GeneID" id="99694428"/>
<dbReference type="Gene3D" id="3.20.20.450">
    <property type="entry name" value="EAL domain"/>
    <property type="match status" value="1"/>
</dbReference>
<dbReference type="NCBIfam" id="TIGR00254">
    <property type="entry name" value="GGDEF"/>
    <property type="match status" value="1"/>
</dbReference>
<dbReference type="PROSITE" id="PS50887">
    <property type="entry name" value="GGDEF"/>
    <property type="match status" value="1"/>
</dbReference>
<evidence type="ECO:0000313" key="6">
    <source>
        <dbReference type="EMBL" id="GLQ04321.1"/>
    </source>
</evidence>
<dbReference type="AlphaFoldDB" id="A0AA37S5D2"/>
<comment type="cofactor">
    <cofactor evidence="1">
        <name>Mg(2+)</name>
        <dbReference type="ChEBI" id="CHEBI:18420"/>
    </cofactor>
</comment>
<dbReference type="PROSITE" id="PS50883">
    <property type="entry name" value="EAL"/>
    <property type="match status" value="1"/>
</dbReference>
<feature type="domain" description="PAC" evidence="3">
    <location>
        <begin position="262"/>
        <end position="314"/>
    </location>
</feature>
<evidence type="ECO:0000259" key="5">
    <source>
        <dbReference type="PROSITE" id="PS50887"/>
    </source>
</evidence>
<dbReference type="EMBL" id="BSNE01000020">
    <property type="protein sequence ID" value="GLQ04321.1"/>
    <property type="molecule type" value="Genomic_DNA"/>
</dbReference>